<keyword evidence="2" id="KW-1185">Reference proteome</keyword>
<dbReference type="SUPFAM" id="SSF52540">
    <property type="entry name" value="P-loop containing nucleoside triphosphate hydrolases"/>
    <property type="match status" value="1"/>
</dbReference>
<evidence type="ECO:0000313" key="2">
    <source>
        <dbReference type="Proteomes" id="UP000292373"/>
    </source>
</evidence>
<name>A0A4Q9KFR8_9ACTN</name>
<comment type="caution">
    <text evidence="1">The sequence shown here is derived from an EMBL/GenBank/DDBJ whole genome shotgun (WGS) entry which is preliminary data.</text>
</comment>
<protein>
    <recommendedName>
        <fullName evidence="3">(d)CMP kinase</fullName>
    </recommendedName>
</protein>
<dbReference type="Proteomes" id="UP000292373">
    <property type="component" value="Unassembled WGS sequence"/>
</dbReference>
<dbReference type="EMBL" id="SDMQ01000002">
    <property type="protein sequence ID" value="TBT87268.1"/>
    <property type="molecule type" value="Genomic_DNA"/>
</dbReference>
<sequence length="159" mass="17090">MVVVALDGPSGAGKTTLADAVASDLGCPVVRLEDLYPGWDGLAEGVRLLHERVLEPLSRGEVARYRAWDWLASAWGQERTVAPVPLLVVEGCGASAGPAGELAAVRVWLDAPSDVRRQRGLARDGETYAPWWESWAAQERALFDADGTRARADLVLRSG</sequence>
<reference evidence="1 2" key="1">
    <citation type="submission" date="2019-01" db="EMBL/GenBank/DDBJ databases">
        <title>Lactibacter flavus gen. nov., sp. nov., a novel bacterium of the family Propionibacteriaceae isolated from raw milk and dairy products.</title>
        <authorList>
            <person name="Huptas C."/>
            <person name="Wenning M."/>
            <person name="Breitenwieser F."/>
            <person name="Doll E."/>
            <person name="Von Neubeck M."/>
            <person name="Busse H.-J."/>
            <person name="Scherer S."/>
        </authorList>
    </citation>
    <scope>NUCLEOTIDE SEQUENCE [LARGE SCALE GENOMIC DNA]</scope>
    <source>
        <strain evidence="1 2">KCTC 33808</strain>
    </source>
</reference>
<dbReference type="AlphaFoldDB" id="A0A4Q9KFR8"/>
<gene>
    <name evidence="1" type="ORF">ET989_02845</name>
</gene>
<evidence type="ECO:0008006" key="3">
    <source>
        <dbReference type="Google" id="ProtNLM"/>
    </source>
</evidence>
<proteinExistence type="predicted"/>
<dbReference type="InterPro" id="IPR027417">
    <property type="entry name" value="P-loop_NTPase"/>
</dbReference>
<evidence type="ECO:0000313" key="1">
    <source>
        <dbReference type="EMBL" id="TBT87268.1"/>
    </source>
</evidence>
<dbReference type="Pfam" id="PF13238">
    <property type="entry name" value="AAA_18"/>
    <property type="match status" value="1"/>
</dbReference>
<organism evidence="1 2">
    <name type="scientific">Propioniciclava sinopodophylli</name>
    <dbReference type="NCBI Taxonomy" id="1837344"/>
    <lineage>
        <taxon>Bacteria</taxon>
        <taxon>Bacillati</taxon>
        <taxon>Actinomycetota</taxon>
        <taxon>Actinomycetes</taxon>
        <taxon>Propionibacteriales</taxon>
        <taxon>Propionibacteriaceae</taxon>
        <taxon>Propioniciclava</taxon>
    </lineage>
</organism>
<dbReference type="Gene3D" id="3.40.50.300">
    <property type="entry name" value="P-loop containing nucleotide triphosphate hydrolases"/>
    <property type="match status" value="1"/>
</dbReference>
<dbReference type="OrthoDB" id="3237545at2"/>
<accession>A0A4Q9KFR8</accession>